<accession>A0A8T9AZT6</accession>
<dbReference type="Pfam" id="PF00106">
    <property type="entry name" value="adh_short"/>
    <property type="match status" value="1"/>
</dbReference>
<organism evidence="3 4">
    <name type="scientific">Lachnellula arida</name>
    <dbReference type="NCBI Taxonomy" id="1316785"/>
    <lineage>
        <taxon>Eukaryota</taxon>
        <taxon>Fungi</taxon>
        <taxon>Dikarya</taxon>
        <taxon>Ascomycota</taxon>
        <taxon>Pezizomycotina</taxon>
        <taxon>Leotiomycetes</taxon>
        <taxon>Helotiales</taxon>
        <taxon>Lachnaceae</taxon>
        <taxon>Lachnellula</taxon>
    </lineage>
</organism>
<evidence type="ECO:0000256" key="2">
    <source>
        <dbReference type="SAM" id="Phobius"/>
    </source>
</evidence>
<keyword evidence="4" id="KW-1185">Reference proteome</keyword>
<keyword evidence="2" id="KW-0812">Transmembrane</keyword>
<dbReference type="EMBL" id="QGMF01001707">
    <property type="protein sequence ID" value="TVY12541.1"/>
    <property type="molecule type" value="Genomic_DNA"/>
</dbReference>
<proteinExistence type="predicted"/>
<keyword evidence="2" id="KW-1133">Transmembrane helix</keyword>
<dbReference type="Proteomes" id="UP000469559">
    <property type="component" value="Unassembled WGS sequence"/>
</dbReference>
<dbReference type="InterPro" id="IPR036291">
    <property type="entry name" value="NAD(P)-bd_dom_sf"/>
</dbReference>
<sequence length="512" mass="57707">MDVSRLNDIHRYLWLTGRPTNARPLHRQKMIERQILITEQADLHMVWHESRIFLKPLPNYIFDYEVWKTTICNDAALHASSCGFLLSYVWLLRHPSDLKIALELGLISSEISWKDWILFVDTFLANIDYEALDTVNKRYHYGELRLSRLNTIYRLLHIFEPSRFMLGYLHRYNRYTVFFERNFRWVVMVFLYMIIILTAMQVGLATTKLQQDKMFQGASYGFAIFSIVLLVFIVFLEALLFSWFFVLNFIATKAFLNKPVKATKASVNAGQSGPKYCKIKDLNAFLIKTLLPLTLLYFPPKPLLRTHQPHPPKPTSPHHAHPTQTPTPLPPPLPNPPPPRIHRQNNPHNRRRSGIGASTATAFALAGASHLILAGRTLSKLATTASTLATSFPALKTTTFAVDISSKSDVAALFAALDKSPDVLVNNAGYMPTVSKFGDTDAELDLGEWWRAFEVNVFGTALVTQSLLKHRSSLSCKGNASATPAVVITINTMGAYSQPFRGPGLSAYSASK</sequence>
<dbReference type="SUPFAM" id="SSF51735">
    <property type="entry name" value="NAD(P)-binding Rossmann-fold domains"/>
    <property type="match status" value="1"/>
</dbReference>
<comment type="caution">
    <text evidence="3">The sequence shown here is derived from an EMBL/GenBank/DDBJ whole genome shotgun (WGS) entry which is preliminary data.</text>
</comment>
<reference evidence="3 4" key="1">
    <citation type="submission" date="2018-05" db="EMBL/GenBank/DDBJ databases">
        <title>Whole genome sequencing for identification of molecular markers to develop diagnostic detection tools for the regulated plant pathogen Lachnellula willkommii.</title>
        <authorList>
            <person name="Giroux E."/>
            <person name="Bilodeau G."/>
        </authorList>
    </citation>
    <scope>NUCLEOTIDE SEQUENCE [LARGE SCALE GENOMIC DNA]</scope>
    <source>
        <strain evidence="3 4">CBS 203.66</strain>
    </source>
</reference>
<dbReference type="OrthoDB" id="5086500at2759"/>
<evidence type="ECO:0000313" key="4">
    <source>
        <dbReference type="Proteomes" id="UP000469559"/>
    </source>
</evidence>
<gene>
    <name evidence="3" type="primary">citE_0</name>
    <name evidence="3" type="ORF">LARI1_G009508</name>
</gene>
<keyword evidence="2" id="KW-0472">Membrane</keyword>
<protein>
    <submittedName>
        <fullName evidence="3">Short chain dehydrogenase citE</fullName>
    </submittedName>
</protein>
<evidence type="ECO:0000313" key="3">
    <source>
        <dbReference type="EMBL" id="TVY12541.1"/>
    </source>
</evidence>
<feature type="region of interest" description="Disordered" evidence="1">
    <location>
        <begin position="306"/>
        <end position="354"/>
    </location>
</feature>
<dbReference type="InterPro" id="IPR002347">
    <property type="entry name" value="SDR_fam"/>
</dbReference>
<dbReference type="CDD" id="cd05233">
    <property type="entry name" value="SDR_c"/>
    <property type="match status" value="1"/>
</dbReference>
<evidence type="ECO:0000256" key="1">
    <source>
        <dbReference type="SAM" id="MobiDB-lite"/>
    </source>
</evidence>
<feature type="compositionally biased region" description="Pro residues" evidence="1">
    <location>
        <begin position="325"/>
        <end position="339"/>
    </location>
</feature>
<feature type="transmembrane region" description="Helical" evidence="2">
    <location>
        <begin position="183"/>
        <end position="202"/>
    </location>
</feature>
<name>A0A8T9AZT6_9HELO</name>
<feature type="non-terminal residue" evidence="3">
    <location>
        <position position="1"/>
    </location>
</feature>
<dbReference type="PANTHER" id="PTHR34414">
    <property type="entry name" value="HET DOMAIN-CONTAINING PROTEIN-RELATED"/>
    <property type="match status" value="1"/>
</dbReference>
<feature type="compositionally biased region" description="Basic residues" evidence="1">
    <location>
        <begin position="340"/>
        <end position="353"/>
    </location>
</feature>
<dbReference type="InterPro" id="IPR046536">
    <property type="entry name" value="DUF6601"/>
</dbReference>
<feature type="transmembrane region" description="Helical" evidence="2">
    <location>
        <begin position="222"/>
        <end position="251"/>
    </location>
</feature>
<dbReference type="Gene3D" id="3.40.50.720">
    <property type="entry name" value="NAD(P)-binding Rossmann-like Domain"/>
    <property type="match status" value="1"/>
</dbReference>
<dbReference type="Pfam" id="PF20246">
    <property type="entry name" value="DUF6601"/>
    <property type="match status" value="1"/>
</dbReference>
<dbReference type="PANTHER" id="PTHR34414:SF1">
    <property type="entry name" value="SUBTILISIN-LIKE SERINE PROTEASE"/>
    <property type="match status" value="1"/>
</dbReference>
<dbReference type="AlphaFoldDB" id="A0A8T9AZT6"/>